<reference evidence="2" key="1">
    <citation type="submission" date="2019-08" db="EMBL/GenBank/DDBJ databases">
        <authorList>
            <person name="Kucharzyk K."/>
            <person name="Murdoch R.W."/>
            <person name="Higgins S."/>
            <person name="Loffler F."/>
        </authorList>
    </citation>
    <scope>NUCLEOTIDE SEQUENCE</scope>
</reference>
<name>A0A644YER4_9ZZZZ</name>
<dbReference type="SUPFAM" id="SSF101262">
    <property type="entry name" value="Methenyltetrahydrofolate cyclohydrolase-like"/>
    <property type="match status" value="1"/>
</dbReference>
<comment type="caution">
    <text evidence="2">The sequence shown here is derived from an EMBL/GenBank/DDBJ whole genome shotgun (WGS) entry which is preliminary data.</text>
</comment>
<protein>
    <submittedName>
        <fullName evidence="2">Methenyltetrahydrofolate cyclohydrolase</fullName>
        <ecNumber evidence="2">3.5.4.9</ecNumber>
    </submittedName>
</protein>
<dbReference type="Gene3D" id="1.20.120.680">
    <property type="entry name" value="Formiminotetrahydrofolate cyclodeaminase monomer, up-and-down helical bundle"/>
    <property type="match status" value="1"/>
</dbReference>
<dbReference type="InterPro" id="IPR007044">
    <property type="entry name" value="Cyclodeamin/CycHdrlase"/>
</dbReference>
<evidence type="ECO:0000313" key="2">
    <source>
        <dbReference type="EMBL" id="MPM26819.1"/>
    </source>
</evidence>
<sequence>MVLTELSCRDFADELAAKKPVPGGGGAAALAGALGAALNSMVVNYSVGKKKLLQFEEQHMDILRRADILRNELLDLVEKDAKSFEPLSRAYIMPKETEQEQKIKEETLQKCLKEACEAPLETLKLSYEGILLHEELIEICTKTIVSDVGVGIQCLKAAINSAYLNVLINLNSITDEEYVKNNLQSSKKLLKDGNEKADEVYERVIEILSN</sequence>
<dbReference type="Pfam" id="PF04961">
    <property type="entry name" value="FTCD_C"/>
    <property type="match status" value="1"/>
</dbReference>
<keyword evidence="2" id="KW-0378">Hydrolase</keyword>
<feature type="domain" description="Cyclodeaminase/cyclohydrolase" evidence="1">
    <location>
        <begin position="7"/>
        <end position="184"/>
    </location>
</feature>
<proteinExistence type="predicted"/>
<accession>A0A644YER4</accession>
<gene>
    <name evidence="2" type="primary">fchA_9</name>
    <name evidence="2" type="ORF">SDC9_73324</name>
</gene>
<dbReference type="EMBL" id="VSSQ01004834">
    <property type="protein sequence ID" value="MPM26819.1"/>
    <property type="molecule type" value="Genomic_DNA"/>
</dbReference>
<dbReference type="InterPro" id="IPR036178">
    <property type="entry name" value="Formintransfe-cycloase-like_sf"/>
</dbReference>
<dbReference type="AlphaFoldDB" id="A0A644YER4"/>
<organism evidence="2">
    <name type="scientific">bioreactor metagenome</name>
    <dbReference type="NCBI Taxonomy" id="1076179"/>
    <lineage>
        <taxon>unclassified sequences</taxon>
        <taxon>metagenomes</taxon>
        <taxon>ecological metagenomes</taxon>
    </lineage>
</organism>
<dbReference type="EC" id="3.5.4.9" evidence="2"/>
<dbReference type="GO" id="GO:0004477">
    <property type="term" value="F:methenyltetrahydrofolate cyclohydrolase activity"/>
    <property type="evidence" value="ECO:0007669"/>
    <property type="project" value="UniProtKB-EC"/>
</dbReference>
<evidence type="ECO:0000259" key="1">
    <source>
        <dbReference type="Pfam" id="PF04961"/>
    </source>
</evidence>